<evidence type="ECO:0000256" key="1">
    <source>
        <dbReference type="SAM" id="MobiDB-lite"/>
    </source>
</evidence>
<reference evidence="3" key="1">
    <citation type="submission" date="2022-07" db="EMBL/GenBank/DDBJ databases">
        <title>Genome Sequence of Agrocybe chaxingu.</title>
        <authorList>
            <person name="Buettner E."/>
        </authorList>
    </citation>
    <scope>NUCLEOTIDE SEQUENCE</scope>
    <source>
        <strain evidence="3">MP-N11</strain>
    </source>
</reference>
<keyword evidence="2" id="KW-0732">Signal</keyword>
<dbReference type="EMBL" id="JANKHO010000518">
    <property type="protein sequence ID" value="KAJ3508954.1"/>
    <property type="molecule type" value="Genomic_DNA"/>
</dbReference>
<feature type="signal peptide" evidence="2">
    <location>
        <begin position="1"/>
        <end position="20"/>
    </location>
</feature>
<comment type="caution">
    <text evidence="3">The sequence shown here is derived from an EMBL/GenBank/DDBJ whole genome shotgun (WGS) entry which is preliminary data.</text>
</comment>
<dbReference type="AlphaFoldDB" id="A0A9W8MTK4"/>
<feature type="chain" id="PRO_5040774945" evidence="2">
    <location>
        <begin position="21"/>
        <end position="151"/>
    </location>
</feature>
<evidence type="ECO:0000313" key="4">
    <source>
        <dbReference type="Proteomes" id="UP001148786"/>
    </source>
</evidence>
<dbReference type="Proteomes" id="UP001148786">
    <property type="component" value="Unassembled WGS sequence"/>
</dbReference>
<name>A0A9W8MTK4_9AGAR</name>
<keyword evidence="4" id="KW-1185">Reference proteome</keyword>
<sequence>MLLSWLLLATLSIIPWQILAQETTTPANTESCTYSCPEVDSSHRPLVKRPFSVGPNSFYTIFECTYYSYVATPKEHTCSYNKHSGFLAIGGAGDECPPKAVACPQGGPTPPQATSDSELEQPPLFSKQEKDEVPAWIEMGRYLLWLKEHHS</sequence>
<proteinExistence type="predicted"/>
<protein>
    <submittedName>
        <fullName evidence="3">Uncharacterized protein</fullName>
    </submittedName>
</protein>
<organism evidence="3 4">
    <name type="scientific">Agrocybe chaxingu</name>
    <dbReference type="NCBI Taxonomy" id="84603"/>
    <lineage>
        <taxon>Eukaryota</taxon>
        <taxon>Fungi</taxon>
        <taxon>Dikarya</taxon>
        <taxon>Basidiomycota</taxon>
        <taxon>Agaricomycotina</taxon>
        <taxon>Agaricomycetes</taxon>
        <taxon>Agaricomycetidae</taxon>
        <taxon>Agaricales</taxon>
        <taxon>Agaricineae</taxon>
        <taxon>Strophariaceae</taxon>
        <taxon>Agrocybe</taxon>
    </lineage>
</organism>
<evidence type="ECO:0000256" key="2">
    <source>
        <dbReference type="SAM" id="SignalP"/>
    </source>
</evidence>
<accession>A0A9W8MTK4</accession>
<feature type="region of interest" description="Disordered" evidence="1">
    <location>
        <begin position="99"/>
        <end position="130"/>
    </location>
</feature>
<dbReference type="OrthoDB" id="2978948at2759"/>
<evidence type="ECO:0000313" key="3">
    <source>
        <dbReference type="EMBL" id="KAJ3508954.1"/>
    </source>
</evidence>
<gene>
    <name evidence="3" type="ORF">NLJ89_g5478</name>
</gene>